<organism evidence="1">
    <name type="scientific">marine sediment metagenome</name>
    <dbReference type="NCBI Taxonomy" id="412755"/>
    <lineage>
        <taxon>unclassified sequences</taxon>
        <taxon>metagenomes</taxon>
        <taxon>ecological metagenomes</taxon>
    </lineage>
</organism>
<dbReference type="AlphaFoldDB" id="X1BYY2"/>
<reference evidence="1" key="1">
    <citation type="journal article" date="2014" name="Front. Microbiol.">
        <title>High frequency of phylogenetically diverse reductive dehalogenase-homologous genes in deep subseafloor sedimentary metagenomes.</title>
        <authorList>
            <person name="Kawai M."/>
            <person name="Futagami T."/>
            <person name="Toyoda A."/>
            <person name="Takaki Y."/>
            <person name="Nishi S."/>
            <person name="Hori S."/>
            <person name="Arai W."/>
            <person name="Tsubouchi T."/>
            <person name="Morono Y."/>
            <person name="Uchiyama I."/>
            <person name="Ito T."/>
            <person name="Fujiyama A."/>
            <person name="Inagaki F."/>
            <person name="Takami H."/>
        </authorList>
    </citation>
    <scope>NUCLEOTIDE SEQUENCE</scope>
    <source>
        <strain evidence="1">Expedition CK06-06</strain>
    </source>
</reference>
<dbReference type="EMBL" id="BART01019450">
    <property type="protein sequence ID" value="GAG86337.1"/>
    <property type="molecule type" value="Genomic_DNA"/>
</dbReference>
<protein>
    <submittedName>
        <fullName evidence="1">Uncharacterized protein</fullName>
    </submittedName>
</protein>
<sequence length="143" mass="16862">MPLFSTLSKKEKIDIATKTWDYVITANTKESIIASWFVLHHQHKIKHEPKPIWYPFCPMIHEKLMEKVKDKNILMIDVFFPELIHKQIKRICHTILVINGYSSSKQNDCVKKFFGENIIHEYGSRVSGLEITKNIFKVCEDEE</sequence>
<proteinExistence type="predicted"/>
<accession>X1BYY2</accession>
<gene>
    <name evidence="1" type="ORF">S01H4_36397</name>
</gene>
<name>X1BYY2_9ZZZZ</name>
<evidence type="ECO:0000313" key="1">
    <source>
        <dbReference type="EMBL" id="GAG86337.1"/>
    </source>
</evidence>
<comment type="caution">
    <text evidence="1">The sequence shown here is derived from an EMBL/GenBank/DDBJ whole genome shotgun (WGS) entry which is preliminary data.</text>
</comment>